<proteinExistence type="predicted"/>
<dbReference type="InParanoid" id="D3BB92"/>
<organism evidence="2 3">
    <name type="scientific">Heterostelium pallidum (strain ATCC 26659 / Pp 5 / PN500)</name>
    <name type="common">Cellular slime mold</name>
    <name type="synonym">Polysphondylium pallidum</name>
    <dbReference type="NCBI Taxonomy" id="670386"/>
    <lineage>
        <taxon>Eukaryota</taxon>
        <taxon>Amoebozoa</taxon>
        <taxon>Evosea</taxon>
        <taxon>Eumycetozoa</taxon>
        <taxon>Dictyostelia</taxon>
        <taxon>Acytosteliales</taxon>
        <taxon>Acytosteliaceae</taxon>
        <taxon>Heterostelium</taxon>
    </lineage>
</organism>
<feature type="region of interest" description="Disordered" evidence="1">
    <location>
        <begin position="36"/>
        <end position="88"/>
    </location>
</feature>
<evidence type="ECO:0000313" key="2">
    <source>
        <dbReference type="EMBL" id="EFA81299.1"/>
    </source>
</evidence>
<feature type="region of interest" description="Disordered" evidence="1">
    <location>
        <begin position="105"/>
        <end position="145"/>
    </location>
</feature>
<protein>
    <submittedName>
        <fullName evidence="2">Uncharacterized protein</fullName>
    </submittedName>
</protein>
<feature type="compositionally biased region" description="Low complexity" evidence="1">
    <location>
        <begin position="66"/>
        <end position="80"/>
    </location>
</feature>
<dbReference type="RefSeq" id="XP_020433417.1">
    <property type="nucleotide sequence ID" value="XM_020576168.1"/>
</dbReference>
<feature type="compositionally biased region" description="Low complexity" evidence="1">
    <location>
        <begin position="109"/>
        <end position="145"/>
    </location>
</feature>
<comment type="caution">
    <text evidence="2">The sequence shown here is derived from an EMBL/GenBank/DDBJ whole genome shotgun (WGS) entry which is preliminary data.</text>
</comment>
<dbReference type="AlphaFoldDB" id="D3BB92"/>
<feature type="compositionally biased region" description="Polar residues" evidence="1">
    <location>
        <begin position="191"/>
        <end position="200"/>
    </location>
</feature>
<feature type="region of interest" description="Disordered" evidence="1">
    <location>
        <begin position="187"/>
        <end position="207"/>
    </location>
</feature>
<sequence length="312" mass="34558">MADAITQTIQNHFEFSKDSGTGAESMEQVFSQLNNTNNHHHHQHHHHQHHHHQQQQQNGITETSDDSSSTCSTSSYTSSNTGGGGGYLNGTTTSANTLTNIVPTVINLPSPTSSSPLQSKANNNQQQTQQQQQQQQQPSSATAVAASTAANTLTLIPTPKPYPLHEAAFKGEYDKIVSLLLFTQGKKVGSPNHQHSSSANHRQDGPIDTSKMDFTGCLFGCAGYRWMHSTAQRCVQRLQVGDGHASRRRFRSKHSRHRSEHCTPQDSIQRIPQVRRAAHSEWRRHRGARCIRYYTAAEIGVQQALQVFVAVD</sequence>
<gene>
    <name evidence="2" type="ORF">PPL_05278</name>
</gene>
<accession>D3BB92</accession>
<evidence type="ECO:0000313" key="3">
    <source>
        <dbReference type="Proteomes" id="UP000001396"/>
    </source>
</evidence>
<dbReference type="GeneID" id="31360763"/>
<evidence type="ECO:0000256" key="1">
    <source>
        <dbReference type="SAM" id="MobiDB-lite"/>
    </source>
</evidence>
<keyword evidence="3" id="KW-1185">Reference proteome</keyword>
<dbReference type="EMBL" id="ADBJ01000025">
    <property type="protein sequence ID" value="EFA81299.1"/>
    <property type="molecule type" value="Genomic_DNA"/>
</dbReference>
<dbReference type="Proteomes" id="UP000001396">
    <property type="component" value="Unassembled WGS sequence"/>
</dbReference>
<name>D3BB92_HETP5</name>
<reference evidence="2 3" key="1">
    <citation type="journal article" date="2011" name="Genome Res.">
        <title>Phylogeny-wide analysis of social amoeba genomes highlights ancient origins for complex intercellular communication.</title>
        <authorList>
            <person name="Heidel A.J."/>
            <person name="Lawal H.M."/>
            <person name="Felder M."/>
            <person name="Schilde C."/>
            <person name="Helps N.R."/>
            <person name="Tunggal B."/>
            <person name="Rivero F."/>
            <person name="John U."/>
            <person name="Schleicher M."/>
            <person name="Eichinger L."/>
            <person name="Platzer M."/>
            <person name="Noegel A.A."/>
            <person name="Schaap P."/>
            <person name="Gloeckner G."/>
        </authorList>
    </citation>
    <scope>NUCLEOTIDE SEQUENCE [LARGE SCALE GENOMIC DNA]</scope>
    <source>
        <strain evidence="3">ATCC 26659 / Pp 5 / PN500</strain>
    </source>
</reference>
<feature type="compositionally biased region" description="Basic residues" evidence="1">
    <location>
        <begin position="38"/>
        <end position="53"/>
    </location>
</feature>